<organism evidence="1 2">
    <name type="scientific">Ralstonia insidiosa</name>
    <dbReference type="NCBI Taxonomy" id="190721"/>
    <lineage>
        <taxon>Bacteria</taxon>
        <taxon>Pseudomonadati</taxon>
        <taxon>Pseudomonadota</taxon>
        <taxon>Betaproteobacteria</taxon>
        <taxon>Burkholderiales</taxon>
        <taxon>Burkholderiaceae</taxon>
        <taxon>Ralstonia</taxon>
    </lineage>
</organism>
<gene>
    <name evidence="1" type="ORF">HGR00_08230</name>
</gene>
<dbReference type="RefSeq" id="WP_169339838.1">
    <property type="nucleotide sequence ID" value="NZ_JABBZM010000006.1"/>
</dbReference>
<reference evidence="1 2" key="1">
    <citation type="submission" date="2020-04" db="EMBL/GenBank/DDBJ databases">
        <title>Ralstonia insidiosa genome sequencing and assembly.</title>
        <authorList>
            <person name="Martins R.C.R."/>
            <person name="Perdigao-Neto L.V."/>
            <person name="Levin A.S.S."/>
            <person name="Costa S.F."/>
        </authorList>
    </citation>
    <scope>NUCLEOTIDE SEQUENCE [LARGE SCALE GENOMIC DNA]</scope>
    <source>
        <strain evidence="1 2">5047</strain>
    </source>
</reference>
<name>A0A848NZM9_9RALS</name>
<dbReference type="EMBL" id="JABBZM010000006">
    <property type="protein sequence ID" value="NMV37894.1"/>
    <property type="molecule type" value="Genomic_DNA"/>
</dbReference>
<comment type="caution">
    <text evidence="1">The sequence shown here is derived from an EMBL/GenBank/DDBJ whole genome shotgun (WGS) entry which is preliminary data.</text>
</comment>
<protein>
    <submittedName>
        <fullName evidence="1">Uncharacterized protein</fullName>
    </submittedName>
</protein>
<accession>A0A848NZM9</accession>
<sequence>MSGEILSFTKNVFLGDELDILLASKELITKITDRLNSLGWSMGDEAADVFQLGDSIEILSKFEARKYAESVRDGWEAGLEADWCRNPVTTGDCVLEFGLVIFLLEMPHCRDDEYSLDIYSFGNRRVERVSVQEALAALAYHCAVICDDLCHRAANLKRAQNSSGRGEIECLINDARIYYASGAEALHYCRHPLISRKENYASPQSYGADRRAYLNNIVELAIHRIVSGLLPIDAAGNWGGLMDMGRKVLSVGRNRADGKGDLYRLVLQELKNSSFLHESLIDEISVKDVNRMIDAEFKDRLKYLALIVGSEGKEDSRIKSDSDRAILAWLDHCNMTRRKIRGDLADAAGRRIAVKMRAPQFRV</sequence>
<evidence type="ECO:0000313" key="1">
    <source>
        <dbReference type="EMBL" id="NMV37894.1"/>
    </source>
</evidence>
<dbReference type="AlphaFoldDB" id="A0A848NZM9"/>
<dbReference type="Proteomes" id="UP000575469">
    <property type="component" value="Unassembled WGS sequence"/>
</dbReference>
<evidence type="ECO:0000313" key="2">
    <source>
        <dbReference type="Proteomes" id="UP000575469"/>
    </source>
</evidence>
<proteinExistence type="predicted"/>